<keyword evidence="3" id="KW-0418">Kinase</keyword>
<keyword evidence="4" id="KW-0808">Transferase</keyword>
<reference evidence="14" key="1">
    <citation type="journal article" date="2013" name="Science">
        <title>The Amborella genome and the evolution of flowering plants.</title>
        <authorList>
            <consortium name="Amborella Genome Project"/>
        </authorList>
    </citation>
    <scope>NUCLEOTIDE SEQUENCE [LARGE SCALE GENOMIC DNA]</scope>
</reference>
<evidence type="ECO:0000256" key="8">
    <source>
        <dbReference type="ARBA" id="ARBA00022989"/>
    </source>
</evidence>
<dbReference type="PROSITE" id="PS50011">
    <property type="entry name" value="PROTEIN_KINASE_DOM"/>
    <property type="match status" value="1"/>
</dbReference>
<dbReference type="EC" id="2.7.11.1" evidence="2"/>
<proteinExistence type="predicted"/>
<comment type="subcellular location">
    <subcellularLocation>
        <location evidence="1">Cell membrane</location>
        <topology evidence="1">Single-pass membrane protein</topology>
    </subcellularLocation>
</comment>
<dbReference type="OMA" id="HEGMAPN"/>
<feature type="domain" description="Protein kinase" evidence="12">
    <location>
        <begin position="68"/>
        <end position="328"/>
    </location>
</feature>
<dbReference type="Gene3D" id="3.30.200.20">
    <property type="entry name" value="Phosphorylase Kinase, domain 1"/>
    <property type="match status" value="1"/>
</dbReference>
<keyword evidence="14" id="KW-1185">Reference proteome</keyword>
<name>W1Q117_AMBTC</name>
<evidence type="ECO:0000256" key="6">
    <source>
        <dbReference type="ARBA" id="ARBA00022741"/>
    </source>
</evidence>
<keyword evidence="7" id="KW-0067">ATP-binding</keyword>
<evidence type="ECO:0000256" key="10">
    <source>
        <dbReference type="ARBA" id="ARBA00047899"/>
    </source>
</evidence>
<sequence length="339" mass="37213">MRPSFLTYDITLSVVCVSLALLVLCLFLLCKARNRLPQPSDPESPTPSHRPCATPWPLQTLHSATQAFSSNRALGHGRLGTTYRAILPDGLVVAVKRVDPQLVLARAGHSFSAEIKSLSRAHHPHVVPILGYCEAPGERLIVADFAPLKSLEFHIHSNQGTALSWATRVRVASEVARGLDYLHNGTAPPIVHRAVRPSNIVFGAGMVARVSDYGLAPMFGVESNAKAGCWYRDGEGMASKAGDVYAFGVILIELMSGRRLEREEVKEWALRLIREGIGREMVDERLSGDAESEEVERMGRVALACVGNSRQCRPPIGQVAAILNDLWERRQRMGDGRNR</sequence>
<dbReference type="STRING" id="13333.W1Q117"/>
<dbReference type="SUPFAM" id="SSF56112">
    <property type="entry name" value="Protein kinase-like (PK-like)"/>
    <property type="match status" value="1"/>
</dbReference>
<dbReference type="GO" id="GO:0004674">
    <property type="term" value="F:protein serine/threonine kinase activity"/>
    <property type="evidence" value="ECO:0007669"/>
    <property type="project" value="UniProtKB-KW"/>
</dbReference>
<dbReference type="AlphaFoldDB" id="W1Q117"/>
<dbReference type="InterPro" id="IPR011009">
    <property type="entry name" value="Kinase-like_dom_sf"/>
</dbReference>
<gene>
    <name evidence="13" type="ORF">AMTR_s00021p00210750</name>
</gene>
<comment type="catalytic activity">
    <reaction evidence="11">
        <text>L-seryl-[protein] + ATP = O-phospho-L-seryl-[protein] + ADP + H(+)</text>
        <dbReference type="Rhea" id="RHEA:17989"/>
        <dbReference type="Rhea" id="RHEA-COMP:9863"/>
        <dbReference type="Rhea" id="RHEA-COMP:11604"/>
        <dbReference type="ChEBI" id="CHEBI:15378"/>
        <dbReference type="ChEBI" id="CHEBI:29999"/>
        <dbReference type="ChEBI" id="CHEBI:30616"/>
        <dbReference type="ChEBI" id="CHEBI:83421"/>
        <dbReference type="ChEBI" id="CHEBI:456216"/>
        <dbReference type="EC" id="2.7.11.1"/>
    </reaction>
</comment>
<dbReference type="HOGENOM" id="CLU_000288_21_4_1"/>
<keyword evidence="3" id="KW-0723">Serine/threonine-protein kinase</keyword>
<keyword evidence="8" id="KW-1133">Transmembrane helix</keyword>
<evidence type="ECO:0000256" key="3">
    <source>
        <dbReference type="ARBA" id="ARBA00022527"/>
    </source>
</evidence>
<dbReference type="GO" id="GO:0005524">
    <property type="term" value="F:ATP binding"/>
    <property type="evidence" value="ECO:0007669"/>
    <property type="project" value="UniProtKB-KW"/>
</dbReference>
<organism evidence="13 14">
    <name type="scientific">Amborella trichopoda</name>
    <dbReference type="NCBI Taxonomy" id="13333"/>
    <lineage>
        <taxon>Eukaryota</taxon>
        <taxon>Viridiplantae</taxon>
        <taxon>Streptophyta</taxon>
        <taxon>Embryophyta</taxon>
        <taxon>Tracheophyta</taxon>
        <taxon>Spermatophyta</taxon>
        <taxon>Magnoliopsida</taxon>
        <taxon>Amborellales</taxon>
        <taxon>Amborellaceae</taxon>
        <taxon>Amborella</taxon>
    </lineage>
</organism>
<evidence type="ECO:0000256" key="11">
    <source>
        <dbReference type="ARBA" id="ARBA00048679"/>
    </source>
</evidence>
<dbReference type="Proteomes" id="UP000017836">
    <property type="component" value="Unassembled WGS sequence"/>
</dbReference>
<evidence type="ECO:0000256" key="9">
    <source>
        <dbReference type="ARBA" id="ARBA00023136"/>
    </source>
</evidence>
<evidence type="ECO:0000256" key="2">
    <source>
        <dbReference type="ARBA" id="ARBA00012513"/>
    </source>
</evidence>
<dbReference type="GO" id="GO:0007165">
    <property type="term" value="P:signal transduction"/>
    <property type="evidence" value="ECO:0000318"/>
    <property type="project" value="GO_Central"/>
</dbReference>
<dbReference type="EMBL" id="KI392560">
    <property type="protein sequence ID" value="ERN14045.1"/>
    <property type="molecule type" value="Genomic_DNA"/>
</dbReference>
<evidence type="ECO:0000313" key="14">
    <source>
        <dbReference type="Proteomes" id="UP000017836"/>
    </source>
</evidence>
<dbReference type="InterPro" id="IPR000719">
    <property type="entry name" value="Prot_kinase_dom"/>
</dbReference>
<dbReference type="Gene3D" id="1.10.510.10">
    <property type="entry name" value="Transferase(Phosphotransferase) domain 1"/>
    <property type="match status" value="1"/>
</dbReference>
<evidence type="ECO:0000256" key="1">
    <source>
        <dbReference type="ARBA" id="ARBA00004162"/>
    </source>
</evidence>
<dbReference type="GO" id="GO:0004672">
    <property type="term" value="F:protein kinase activity"/>
    <property type="evidence" value="ECO:0000318"/>
    <property type="project" value="GO_Central"/>
</dbReference>
<evidence type="ECO:0000256" key="5">
    <source>
        <dbReference type="ARBA" id="ARBA00022692"/>
    </source>
</evidence>
<keyword evidence="9" id="KW-0472">Membrane</keyword>
<keyword evidence="5" id="KW-0812">Transmembrane</keyword>
<evidence type="ECO:0000256" key="4">
    <source>
        <dbReference type="ARBA" id="ARBA00022679"/>
    </source>
</evidence>
<dbReference type="KEGG" id="atr:18442293"/>
<dbReference type="PANTHER" id="PTHR47982">
    <property type="entry name" value="PROLINE-RICH RECEPTOR-LIKE PROTEIN KINASE PERK4"/>
    <property type="match status" value="1"/>
</dbReference>
<keyword evidence="6" id="KW-0547">Nucleotide-binding</keyword>
<protein>
    <recommendedName>
        <fullName evidence="2">non-specific serine/threonine protein kinase</fullName>
        <ecNumber evidence="2">2.7.11.1</ecNumber>
    </recommendedName>
</protein>
<comment type="catalytic activity">
    <reaction evidence="10">
        <text>L-threonyl-[protein] + ATP = O-phospho-L-threonyl-[protein] + ADP + H(+)</text>
        <dbReference type="Rhea" id="RHEA:46608"/>
        <dbReference type="Rhea" id="RHEA-COMP:11060"/>
        <dbReference type="Rhea" id="RHEA-COMP:11605"/>
        <dbReference type="ChEBI" id="CHEBI:15378"/>
        <dbReference type="ChEBI" id="CHEBI:30013"/>
        <dbReference type="ChEBI" id="CHEBI:30616"/>
        <dbReference type="ChEBI" id="CHEBI:61977"/>
        <dbReference type="ChEBI" id="CHEBI:456216"/>
        <dbReference type="EC" id="2.7.11.1"/>
    </reaction>
</comment>
<accession>W1Q117</accession>
<evidence type="ECO:0000313" key="13">
    <source>
        <dbReference type="EMBL" id="ERN14045.1"/>
    </source>
</evidence>
<dbReference type="Pfam" id="PF00069">
    <property type="entry name" value="Pkinase"/>
    <property type="match status" value="1"/>
</dbReference>
<dbReference type="InterPro" id="IPR047117">
    <property type="entry name" value="PERK1-13-like"/>
</dbReference>
<evidence type="ECO:0000256" key="7">
    <source>
        <dbReference type="ARBA" id="ARBA00022840"/>
    </source>
</evidence>
<evidence type="ECO:0000259" key="12">
    <source>
        <dbReference type="PROSITE" id="PS50011"/>
    </source>
</evidence>
<dbReference type="eggNOG" id="KOG1187">
    <property type="taxonomic scope" value="Eukaryota"/>
</dbReference>
<dbReference type="Gramene" id="ERN14045">
    <property type="protein sequence ID" value="ERN14045"/>
    <property type="gene ID" value="AMTR_s00021p00210750"/>
</dbReference>
<dbReference type="OrthoDB" id="4062651at2759"/>
<dbReference type="GO" id="GO:0005886">
    <property type="term" value="C:plasma membrane"/>
    <property type="evidence" value="ECO:0000318"/>
    <property type="project" value="GO_Central"/>
</dbReference>